<dbReference type="Proteomes" id="UP000007880">
    <property type="component" value="Chromosome"/>
</dbReference>
<dbReference type="KEGG" id="cap:CLDAP_34070"/>
<organism evidence="1 2">
    <name type="scientific">Caldilinea aerophila (strain DSM 14535 / JCM 11387 / NBRC 104270 / STL-6-O1)</name>
    <dbReference type="NCBI Taxonomy" id="926550"/>
    <lineage>
        <taxon>Bacteria</taxon>
        <taxon>Bacillati</taxon>
        <taxon>Chloroflexota</taxon>
        <taxon>Caldilineae</taxon>
        <taxon>Caldilineales</taxon>
        <taxon>Caldilineaceae</taxon>
        <taxon>Caldilinea</taxon>
    </lineage>
</organism>
<dbReference type="EMBL" id="AP012337">
    <property type="protein sequence ID" value="BAM01447.1"/>
    <property type="molecule type" value="Genomic_DNA"/>
</dbReference>
<sequence length="58" mass="6667">MRCAFGCLKVWRVRIGRLLQQPSPTTRFSFRAYPNNPWRGLLMGGKGNAFAYPVKFFG</sequence>
<proteinExistence type="predicted"/>
<evidence type="ECO:0000313" key="1">
    <source>
        <dbReference type="EMBL" id="BAM01447.1"/>
    </source>
</evidence>
<dbReference type="AlphaFoldDB" id="I0I859"/>
<protein>
    <submittedName>
        <fullName evidence="1">Uncharacterized protein</fullName>
    </submittedName>
</protein>
<gene>
    <name evidence="1" type="ordered locus">CLDAP_34070</name>
</gene>
<accession>I0I859</accession>
<dbReference type="HOGENOM" id="CLU_2970718_0_0_0"/>
<reference evidence="1 2" key="1">
    <citation type="submission" date="2012-02" db="EMBL/GenBank/DDBJ databases">
        <title>Complete genome sequence of Caldilinea aerophila DSM 14535 (= NBRC 102666).</title>
        <authorList>
            <person name="Oguchi A."/>
            <person name="Hosoyama A."/>
            <person name="Sekine M."/>
            <person name="Fukai R."/>
            <person name="Kato Y."/>
            <person name="Nakamura S."/>
            <person name="Hanada S."/>
            <person name="Yamazaki S."/>
            <person name="Fujita N."/>
        </authorList>
    </citation>
    <scope>NUCLEOTIDE SEQUENCE [LARGE SCALE GENOMIC DNA]</scope>
    <source>
        <strain evidence="2">DSM 14535 / JCM 11387 / NBRC 104270 / STL-6-O1</strain>
    </source>
</reference>
<keyword evidence="2" id="KW-1185">Reference proteome</keyword>
<name>I0I859_CALAS</name>
<evidence type="ECO:0000313" key="2">
    <source>
        <dbReference type="Proteomes" id="UP000007880"/>
    </source>
</evidence>